<dbReference type="PANTHER" id="PTHR43377:SF1">
    <property type="entry name" value="BILIVERDIN REDUCTASE A"/>
    <property type="match status" value="1"/>
</dbReference>
<proteinExistence type="predicted"/>
<dbReference type="SUPFAM" id="SSF51735">
    <property type="entry name" value="NAD(P)-binding Rossmann-fold domains"/>
    <property type="match status" value="1"/>
</dbReference>
<evidence type="ECO:0000313" key="2">
    <source>
        <dbReference type="EMBL" id="MBS0023857.1"/>
    </source>
</evidence>
<gene>
    <name evidence="2" type="ORF">KE274_07015</name>
</gene>
<evidence type="ECO:0000259" key="1">
    <source>
        <dbReference type="Pfam" id="PF01408"/>
    </source>
</evidence>
<dbReference type="Proteomes" id="UP000678243">
    <property type="component" value="Unassembled WGS sequence"/>
</dbReference>
<protein>
    <submittedName>
        <fullName evidence="2">Gfo/Idh/MocA family oxidoreductase</fullName>
    </submittedName>
</protein>
<dbReference type="InterPro" id="IPR000683">
    <property type="entry name" value="Gfo/Idh/MocA-like_OxRdtase_N"/>
</dbReference>
<evidence type="ECO:0000313" key="3">
    <source>
        <dbReference type="Proteomes" id="UP000678243"/>
    </source>
</evidence>
<accession>A0ABS5ILN1</accession>
<sequence>MSAAVTRVAVIGLGAISQSVHLPLLRRNAEDFAIAALVDLSAARTADMGARYGVPAAQQFTSVDQLVAATAAGELEVDAAILATTGSHAGDTLRLVRAGIRVLAEKPLAYSLAELDELTAHGREAGIDLRDWVRVGYMKEYDTASLRAKELLADVTLRAIDVQVMHPLDGSQLAYARLAAPTGDVPRETIEPLLAATSAIVDGAVGADLPGDLRTLYTNVVLGSIVHDVGLLRSLVGGLGEVAFAQHWGPKMPGSVHVRGTLARDETPWTVDWHYIDGYPDYQETVTFHHETGSIELVFGVPYVTNLPTILRVTESHPELGIRVSESRWMQQEAFENELYALAALVRGERPDGASVEESVADVRVGQRIIRALALSKGHALDQGAEAAQ</sequence>
<dbReference type="Gene3D" id="3.30.360.10">
    <property type="entry name" value="Dihydrodipicolinate Reductase, domain 2"/>
    <property type="match status" value="1"/>
</dbReference>
<dbReference type="PANTHER" id="PTHR43377">
    <property type="entry name" value="BILIVERDIN REDUCTASE A"/>
    <property type="match status" value="1"/>
</dbReference>
<dbReference type="EMBL" id="JAGTUK010000002">
    <property type="protein sequence ID" value="MBS0023857.1"/>
    <property type="molecule type" value="Genomic_DNA"/>
</dbReference>
<keyword evidence="3" id="KW-1185">Reference proteome</keyword>
<dbReference type="InterPro" id="IPR051450">
    <property type="entry name" value="Gfo/Idh/MocA_Oxidoreductases"/>
</dbReference>
<name>A0ABS5ILN1_9MICO</name>
<dbReference type="Gene3D" id="3.40.50.720">
    <property type="entry name" value="NAD(P)-binding Rossmann-like Domain"/>
    <property type="match status" value="1"/>
</dbReference>
<reference evidence="2 3" key="1">
    <citation type="submission" date="2021-04" db="EMBL/GenBank/DDBJ databases">
        <title>Whole genome analysis of root endophytic bacterium Microbacterium paraoxydans ku-mp colonizing RP-bio226 rice variety.</title>
        <authorList>
            <person name="Ulaganathan K."/>
            <person name="Latha B."/>
        </authorList>
    </citation>
    <scope>NUCLEOTIDE SEQUENCE [LARGE SCALE GENOMIC DNA]</scope>
    <source>
        <strain evidence="3">ku-mp</strain>
    </source>
</reference>
<feature type="domain" description="Gfo/Idh/MocA-like oxidoreductase N-terminal" evidence="1">
    <location>
        <begin position="7"/>
        <end position="126"/>
    </location>
</feature>
<comment type="caution">
    <text evidence="2">The sequence shown here is derived from an EMBL/GenBank/DDBJ whole genome shotgun (WGS) entry which is preliminary data.</text>
</comment>
<dbReference type="RefSeq" id="WP_211542213.1">
    <property type="nucleotide sequence ID" value="NZ_JAGTUK010000002.1"/>
</dbReference>
<dbReference type="Pfam" id="PF01408">
    <property type="entry name" value="GFO_IDH_MocA"/>
    <property type="match status" value="1"/>
</dbReference>
<organism evidence="2 3">
    <name type="scientific">Microbacterium paraoxydans</name>
    <dbReference type="NCBI Taxonomy" id="199592"/>
    <lineage>
        <taxon>Bacteria</taxon>
        <taxon>Bacillati</taxon>
        <taxon>Actinomycetota</taxon>
        <taxon>Actinomycetes</taxon>
        <taxon>Micrococcales</taxon>
        <taxon>Microbacteriaceae</taxon>
        <taxon>Microbacterium</taxon>
    </lineage>
</organism>
<dbReference type="InterPro" id="IPR036291">
    <property type="entry name" value="NAD(P)-bd_dom_sf"/>
</dbReference>